<dbReference type="Proteomes" id="UP000791080">
    <property type="component" value="Unassembled WGS sequence"/>
</dbReference>
<sequence length="133" mass="14146">MVGLAVTGLLGTLLGSLLVLGAWSNDRNIDQNLGETTAEVLSVSGFRTLVRYHASDGAVHSPATGVLYPDGLERGNLVRVEYDQENPDLVRVAGRGFGLGVVPVVGVVTGLWIVLCLLIWWLRRPMRAAAAPA</sequence>
<keyword evidence="3" id="KW-1185">Reference proteome</keyword>
<evidence type="ECO:0000256" key="1">
    <source>
        <dbReference type="SAM" id="Phobius"/>
    </source>
</evidence>
<keyword evidence="1" id="KW-1133">Transmembrane helix</keyword>
<proteinExistence type="predicted"/>
<comment type="caution">
    <text evidence="2">The sequence shown here is derived from an EMBL/GenBank/DDBJ whole genome shotgun (WGS) entry which is preliminary data.</text>
</comment>
<keyword evidence="1" id="KW-0812">Transmembrane</keyword>
<feature type="transmembrane region" description="Helical" evidence="1">
    <location>
        <begin position="97"/>
        <end position="122"/>
    </location>
</feature>
<evidence type="ECO:0000313" key="2">
    <source>
        <dbReference type="EMBL" id="MCP2333355.1"/>
    </source>
</evidence>
<evidence type="ECO:0000313" key="3">
    <source>
        <dbReference type="Proteomes" id="UP000791080"/>
    </source>
</evidence>
<gene>
    <name evidence="2" type="ORF">G443_003625</name>
</gene>
<protein>
    <recommendedName>
        <fullName evidence="4">DUF3592 domain-containing protein</fullName>
    </recommendedName>
</protein>
<name>A0ABT1JLF5_ACTCY</name>
<keyword evidence="1" id="KW-0472">Membrane</keyword>
<organism evidence="2 3">
    <name type="scientific">Actinoalloteichus caeruleus DSM 43889</name>
    <dbReference type="NCBI Taxonomy" id="1120930"/>
    <lineage>
        <taxon>Bacteria</taxon>
        <taxon>Bacillati</taxon>
        <taxon>Actinomycetota</taxon>
        <taxon>Actinomycetes</taxon>
        <taxon>Pseudonocardiales</taxon>
        <taxon>Pseudonocardiaceae</taxon>
        <taxon>Actinoalloteichus</taxon>
        <taxon>Actinoalloteichus cyanogriseus</taxon>
    </lineage>
</organism>
<evidence type="ECO:0008006" key="4">
    <source>
        <dbReference type="Google" id="ProtNLM"/>
    </source>
</evidence>
<dbReference type="EMBL" id="AUBJ02000001">
    <property type="protein sequence ID" value="MCP2333355.1"/>
    <property type="molecule type" value="Genomic_DNA"/>
</dbReference>
<reference evidence="2 3" key="1">
    <citation type="submission" date="2022-06" db="EMBL/GenBank/DDBJ databases">
        <title>Genomic Encyclopedia of Type Strains, Phase I: the one thousand microbial genomes (KMG-I) project.</title>
        <authorList>
            <person name="Kyrpides N."/>
        </authorList>
    </citation>
    <scope>NUCLEOTIDE SEQUENCE [LARGE SCALE GENOMIC DNA]</scope>
    <source>
        <strain evidence="2 3">DSM 43889</strain>
    </source>
</reference>
<accession>A0ABT1JLF5</accession>